<name>A0A2T1NFV7_9FLAO</name>
<organism evidence="3 4">
    <name type="scientific">Aurantibacter aestuarii</name>
    <dbReference type="NCBI Taxonomy" id="1266046"/>
    <lineage>
        <taxon>Bacteria</taxon>
        <taxon>Pseudomonadati</taxon>
        <taxon>Bacteroidota</taxon>
        <taxon>Flavobacteriia</taxon>
        <taxon>Flavobacteriales</taxon>
        <taxon>Flavobacteriaceae</taxon>
        <taxon>Aurantibacter</taxon>
    </lineage>
</organism>
<evidence type="ECO:0000256" key="1">
    <source>
        <dbReference type="SAM" id="Coils"/>
    </source>
</evidence>
<comment type="caution">
    <text evidence="3">The sequence shown here is derived from an EMBL/GenBank/DDBJ whole genome shotgun (WGS) entry which is preliminary data.</text>
</comment>
<dbReference type="AlphaFoldDB" id="A0A2T1NFV7"/>
<feature type="coiled-coil region" evidence="1">
    <location>
        <begin position="132"/>
        <end position="229"/>
    </location>
</feature>
<dbReference type="PROSITE" id="PS51257">
    <property type="entry name" value="PROKAR_LIPOPROTEIN"/>
    <property type="match status" value="1"/>
</dbReference>
<dbReference type="RefSeq" id="WP_106461957.1">
    <property type="nucleotide sequence ID" value="NZ_PXOQ01000006.1"/>
</dbReference>
<dbReference type="Proteomes" id="UP000238426">
    <property type="component" value="Unassembled WGS sequence"/>
</dbReference>
<proteinExistence type="predicted"/>
<reference evidence="3 4" key="1">
    <citation type="submission" date="2018-03" db="EMBL/GenBank/DDBJ databases">
        <title>Mesoflavibacter sp. HG37 and Mesoflavibacter sp. HG96 sp.nov., two marine bacteria isolated from seawater of Western Pacific Ocean.</title>
        <authorList>
            <person name="Cheng H."/>
            <person name="Wu Y.-H."/>
            <person name="Guo L.-L."/>
            <person name="Xu X.-W."/>
        </authorList>
    </citation>
    <scope>NUCLEOTIDE SEQUENCE [LARGE SCALE GENOMIC DNA]</scope>
    <source>
        <strain evidence="3 4">KCTC 32269</strain>
    </source>
</reference>
<feature type="region of interest" description="Disordered" evidence="2">
    <location>
        <begin position="29"/>
        <end position="53"/>
    </location>
</feature>
<dbReference type="EMBL" id="PXOQ01000006">
    <property type="protein sequence ID" value="PSG91664.1"/>
    <property type="molecule type" value="Genomic_DNA"/>
</dbReference>
<gene>
    <name evidence="3" type="ORF">C7H52_00695</name>
</gene>
<dbReference type="OrthoDB" id="1144672at2"/>
<feature type="compositionally biased region" description="Polar residues" evidence="2">
    <location>
        <begin position="37"/>
        <end position="53"/>
    </location>
</feature>
<accession>A0A2T1NFV7</accession>
<protein>
    <submittedName>
        <fullName evidence="3">Uncharacterized protein</fullName>
    </submittedName>
</protein>
<sequence length="229" mass="26603">MKTTKFFTAAIIVSGLTFTACGSDKKENAEAMDSTETEMYQSDLEANNQTEAENPTAVIMTRQYAMNDGTQINYDLNEEGVTGFEAWEPFNTLSYEMREIEKVNFVATNERINNWNGTIMSLDKTIPSWLKTEEVMEDVADIQKEYKELIAEKNASEKERKENLEELSEQFDDLREELTETIDEYIKVHQEAIEEYNEEAKKGKMDAAREEYNEEIKKQNKIADYKEKK</sequence>
<evidence type="ECO:0000256" key="2">
    <source>
        <dbReference type="SAM" id="MobiDB-lite"/>
    </source>
</evidence>
<keyword evidence="4" id="KW-1185">Reference proteome</keyword>
<keyword evidence="1" id="KW-0175">Coiled coil</keyword>
<evidence type="ECO:0000313" key="4">
    <source>
        <dbReference type="Proteomes" id="UP000238426"/>
    </source>
</evidence>
<evidence type="ECO:0000313" key="3">
    <source>
        <dbReference type="EMBL" id="PSG91664.1"/>
    </source>
</evidence>